<accession>A0AA87YVL7</accession>
<evidence type="ECO:0000313" key="1">
    <source>
        <dbReference type="EMBL" id="GMN19775.1"/>
    </source>
</evidence>
<dbReference type="AlphaFoldDB" id="A0AA87YVL7"/>
<evidence type="ECO:0000313" key="2">
    <source>
        <dbReference type="Proteomes" id="UP001187192"/>
    </source>
</evidence>
<sequence>MRIVGEKRGRGRVPKKKELLAAMEAAGVKKKGENTTWGKTIIVHDRKASRNDFVTANSCSPNWSC</sequence>
<dbReference type="Proteomes" id="UP001187192">
    <property type="component" value="Unassembled WGS sequence"/>
</dbReference>
<organism evidence="1 2">
    <name type="scientific">Ficus carica</name>
    <name type="common">Common fig</name>
    <dbReference type="NCBI Taxonomy" id="3494"/>
    <lineage>
        <taxon>Eukaryota</taxon>
        <taxon>Viridiplantae</taxon>
        <taxon>Streptophyta</taxon>
        <taxon>Embryophyta</taxon>
        <taxon>Tracheophyta</taxon>
        <taxon>Spermatophyta</taxon>
        <taxon>Magnoliopsida</taxon>
        <taxon>eudicotyledons</taxon>
        <taxon>Gunneridae</taxon>
        <taxon>Pentapetalae</taxon>
        <taxon>rosids</taxon>
        <taxon>fabids</taxon>
        <taxon>Rosales</taxon>
        <taxon>Moraceae</taxon>
        <taxon>Ficeae</taxon>
        <taxon>Ficus</taxon>
    </lineage>
</organism>
<gene>
    <name evidence="1" type="ORF">TIFTF001_046995</name>
</gene>
<protein>
    <submittedName>
        <fullName evidence="1">Uncharacterized protein</fullName>
    </submittedName>
</protein>
<keyword evidence="2" id="KW-1185">Reference proteome</keyword>
<dbReference type="EMBL" id="BTGU01005079">
    <property type="protein sequence ID" value="GMN19775.1"/>
    <property type="molecule type" value="Genomic_DNA"/>
</dbReference>
<comment type="caution">
    <text evidence="1">The sequence shown here is derived from an EMBL/GenBank/DDBJ whole genome shotgun (WGS) entry which is preliminary data.</text>
</comment>
<name>A0AA87YVL7_FICCA</name>
<proteinExistence type="predicted"/>
<reference evidence="1" key="1">
    <citation type="submission" date="2023-07" db="EMBL/GenBank/DDBJ databases">
        <title>draft genome sequence of fig (Ficus carica).</title>
        <authorList>
            <person name="Takahashi T."/>
            <person name="Nishimura K."/>
        </authorList>
    </citation>
    <scope>NUCLEOTIDE SEQUENCE</scope>
</reference>